<dbReference type="PANTHER" id="PTHR34203">
    <property type="entry name" value="METHYLTRANSFERASE, FKBM FAMILY PROTEIN"/>
    <property type="match status" value="1"/>
</dbReference>
<dbReference type="GO" id="GO:0008168">
    <property type="term" value="F:methyltransferase activity"/>
    <property type="evidence" value="ECO:0007669"/>
    <property type="project" value="UniProtKB-KW"/>
</dbReference>
<feature type="region of interest" description="Disordered" evidence="2">
    <location>
        <begin position="365"/>
        <end position="388"/>
    </location>
</feature>
<feature type="domain" description="Methyltransferase FkbM" evidence="3">
    <location>
        <begin position="38"/>
        <end position="199"/>
    </location>
</feature>
<evidence type="ECO:0000256" key="2">
    <source>
        <dbReference type="SAM" id="MobiDB-lite"/>
    </source>
</evidence>
<keyword evidence="4" id="KW-0489">Methyltransferase</keyword>
<feature type="region of interest" description="Disordered" evidence="2">
    <location>
        <begin position="543"/>
        <end position="570"/>
    </location>
</feature>
<comment type="caution">
    <text evidence="4">The sequence shown here is derived from an EMBL/GenBank/DDBJ whole genome shotgun (WGS) entry which is preliminary data.</text>
</comment>
<accession>A0A839UXC2</accession>
<sequence>MGAMMAATGEAFVSYSLNCEDVLIHRAFRDVARGFYVDVGAWHPRDDSDTRALYERGWSGLCIEPLSEFAPLYAAERPRDVFLPVALSDHEGEIVLHEIPSTGLSSVDASVVDAHRASGLTPVERRVPARTLASVLAEHGVDAIDLLKVDAEGAEEAILDGNDWTRFRPRLVVVEATLPQTPQRRETGIAAAMAARGYRHVHFDGLNDFYAERDFALPDDFVLPPNVFDGFVPARVDALEAQTRSVQDYAKSLRSSLDAQQHELENVREAQSRQTGSSQRQIEDLQTAYVTSRDYAHSLEAERDRALQQIAALTEENARLARERTGFVARLEVIQSECSRLATAEATARSRAGTIAAVARRVLGLHSPGGRPDPSIRRDEMDAAEQGAALSEADGLDPFVRECIEHVQTRAERLQLDCDDLTVENRRLRAAVAQLRAETNSLNVALAMHQRHPVDGLPVQPSPEAGPAAVASASVPPELLTEARDEIDALTQERARLASRLEETGEKLSAALAQVVRLRLRLEATYLSSSWRLTRPLRGLSRGLRRQQGPDWDWEWEDDAAEAPAATPRP</sequence>
<gene>
    <name evidence="4" type="ORF">FHR90_000832</name>
</gene>
<dbReference type="InterPro" id="IPR006342">
    <property type="entry name" value="FkbM_mtfrase"/>
</dbReference>
<evidence type="ECO:0000259" key="3">
    <source>
        <dbReference type="Pfam" id="PF05050"/>
    </source>
</evidence>
<proteinExistence type="predicted"/>
<feature type="coiled-coil region" evidence="1">
    <location>
        <begin position="296"/>
        <end position="323"/>
    </location>
</feature>
<dbReference type="InterPro" id="IPR052514">
    <property type="entry name" value="SAM-dependent_MTase"/>
</dbReference>
<keyword evidence="1" id="KW-0175">Coiled coil</keyword>
<dbReference type="RefSeq" id="WP_183274808.1">
    <property type="nucleotide sequence ID" value="NZ_JACHXV010000003.1"/>
</dbReference>
<dbReference type="SUPFAM" id="SSF53335">
    <property type="entry name" value="S-adenosyl-L-methionine-dependent methyltransferases"/>
    <property type="match status" value="1"/>
</dbReference>
<evidence type="ECO:0000313" key="4">
    <source>
        <dbReference type="EMBL" id="MBB3173014.1"/>
    </source>
</evidence>
<evidence type="ECO:0000256" key="1">
    <source>
        <dbReference type="SAM" id="Coils"/>
    </source>
</evidence>
<dbReference type="Pfam" id="PF05050">
    <property type="entry name" value="Methyltransf_21"/>
    <property type="match status" value="1"/>
</dbReference>
<feature type="compositionally biased region" description="Acidic residues" evidence="2">
    <location>
        <begin position="552"/>
        <end position="561"/>
    </location>
</feature>
<keyword evidence="5" id="KW-1185">Reference proteome</keyword>
<organism evidence="4 5">
    <name type="scientific">Endobacter medicaginis</name>
    <dbReference type="NCBI Taxonomy" id="1181271"/>
    <lineage>
        <taxon>Bacteria</taxon>
        <taxon>Pseudomonadati</taxon>
        <taxon>Pseudomonadota</taxon>
        <taxon>Alphaproteobacteria</taxon>
        <taxon>Acetobacterales</taxon>
        <taxon>Acetobacteraceae</taxon>
        <taxon>Endobacter</taxon>
    </lineage>
</organism>
<dbReference type="PANTHER" id="PTHR34203:SF15">
    <property type="entry name" value="SLL1173 PROTEIN"/>
    <property type="match status" value="1"/>
</dbReference>
<dbReference type="AlphaFoldDB" id="A0A839UXC2"/>
<dbReference type="InterPro" id="IPR029063">
    <property type="entry name" value="SAM-dependent_MTases_sf"/>
</dbReference>
<dbReference type="EMBL" id="JACHXV010000003">
    <property type="protein sequence ID" value="MBB3173014.1"/>
    <property type="molecule type" value="Genomic_DNA"/>
</dbReference>
<evidence type="ECO:0000313" key="5">
    <source>
        <dbReference type="Proteomes" id="UP000557688"/>
    </source>
</evidence>
<reference evidence="4 5" key="1">
    <citation type="submission" date="2020-08" db="EMBL/GenBank/DDBJ databases">
        <title>Genomic Encyclopedia of Type Strains, Phase III (KMG-III): the genomes of soil and plant-associated and newly described type strains.</title>
        <authorList>
            <person name="Whitman W."/>
        </authorList>
    </citation>
    <scope>NUCLEOTIDE SEQUENCE [LARGE SCALE GENOMIC DNA]</scope>
    <source>
        <strain evidence="4 5">CECT 8088</strain>
    </source>
</reference>
<dbReference type="GO" id="GO:0032259">
    <property type="term" value="P:methylation"/>
    <property type="evidence" value="ECO:0007669"/>
    <property type="project" value="UniProtKB-KW"/>
</dbReference>
<feature type="coiled-coil region" evidence="1">
    <location>
        <begin position="404"/>
        <end position="438"/>
    </location>
</feature>
<keyword evidence="4" id="KW-0808">Transferase</keyword>
<name>A0A839UXC2_9PROT</name>
<protein>
    <submittedName>
        <fullName evidence="4">FkbM family methyltransferase</fullName>
    </submittedName>
</protein>
<dbReference type="NCBIfam" id="TIGR01444">
    <property type="entry name" value="fkbM_fam"/>
    <property type="match status" value="1"/>
</dbReference>
<dbReference type="Proteomes" id="UP000557688">
    <property type="component" value="Unassembled WGS sequence"/>
</dbReference>
<dbReference type="Gene3D" id="3.40.50.150">
    <property type="entry name" value="Vaccinia Virus protein VP39"/>
    <property type="match status" value="1"/>
</dbReference>
<feature type="coiled-coil region" evidence="1">
    <location>
        <begin position="480"/>
        <end position="507"/>
    </location>
</feature>